<accession>A0A6B0YUY5</accession>
<comment type="caution">
    <text evidence="3">The sequence shown here is derived from an EMBL/GenBank/DDBJ whole genome shotgun (WGS) entry which is preliminary data.</text>
</comment>
<evidence type="ECO:0000259" key="2">
    <source>
        <dbReference type="Pfam" id="PF08239"/>
    </source>
</evidence>
<name>A0A6B0YUY5_9CHLR</name>
<organism evidence="3">
    <name type="scientific">Caldilineaceae bacterium SB0664_bin_27</name>
    <dbReference type="NCBI Taxonomy" id="2605260"/>
    <lineage>
        <taxon>Bacteria</taxon>
        <taxon>Bacillati</taxon>
        <taxon>Chloroflexota</taxon>
        <taxon>Caldilineae</taxon>
        <taxon>Caldilineales</taxon>
        <taxon>Caldilineaceae</taxon>
    </lineage>
</organism>
<feature type="region of interest" description="Disordered" evidence="1">
    <location>
        <begin position="69"/>
        <end position="99"/>
    </location>
</feature>
<protein>
    <submittedName>
        <fullName evidence="3">SH3 domain-containing protein</fullName>
    </submittedName>
</protein>
<feature type="domain" description="SH3b" evidence="2">
    <location>
        <begin position="113"/>
        <end position="169"/>
    </location>
</feature>
<feature type="compositionally biased region" description="Acidic residues" evidence="1">
    <location>
        <begin position="88"/>
        <end position="98"/>
    </location>
</feature>
<reference evidence="3" key="1">
    <citation type="submission" date="2019-09" db="EMBL/GenBank/DDBJ databases">
        <title>Characterisation of the sponge microbiome using genome-centric metagenomics.</title>
        <authorList>
            <person name="Engelberts J.P."/>
            <person name="Robbins S.J."/>
            <person name="De Goeij J.M."/>
            <person name="Aranda M."/>
            <person name="Bell S.C."/>
            <person name="Webster N.S."/>
        </authorList>
    </citation>
    <scope>NUCLEOTIDE SEQUENCE</scope>
    <source>
        <strain evidence="3">SB0664_bin_27</strain>
    </source>
</reference>
<dbReference type="EMBL" id="VXRG01000130">
    <property type="protein sequence ID" value="MXY94924.1"/>
    <property type="molecule type" value="Genomic_DNA"/>
</dbReference>
<proteinExistence type="predicted"/>
<dbReference type="Pfam" id="PF08239">
    <property type="entry name" value="SH3_3"/>
    <property type="match status" value="1"/>
</dbReference>
<evidence type="ECO:0000256" key="1">
    <source>
        <dbReference type="SAM" id="MobiDB-lite"/>
    </source>
</evidence>
<dbReference type="Gene3D" id="2.30.30.40">
    <property type="entry name" value="SH3 Domains"/>
    <property type="match status" value="1"/>
</dbReference>
<dbReference type="AlphaFoldDB" id="A0A6B0YUY5"/>
<dbReference type="InterPro" id="IPR003646">
    <property type="entry name" value="SH3-like_bac-type"/>
</dbReference>
<sequence>MNNAEGFASKSELALLTRMWSGVAHRIRACLTCMFVCLCLFGLAACMPIPVEDPNLALVQAVVETDEEENALPPGVVPMEQGGSEGNSPEEETTEAAPDESVAQAILTVKRPRANIRSGPSIDFQIVSRAVEGDTFTTTGRTDGGWWRICCIEGEDDTEIEAPQTAWISQIVVTPDENAETLPPLIPLFPEDLAASWNVQYECGSRRCAVNECAAVSRTEIHGNRDLRWLEINRIVTWEEACGQDSTWPHQLDRLEGTERYPNSTGLFFFNYWLGPRPGIANALFHLDSGEKIEVWCSDEQEAEVAEESGWTTVYSGLTCHDVRTGMLVSMQYIKRWFFTGEFEGDRYDRAYFGDFEIYKVKLDQTNALLAIVNARAAE</sequence>
<evidence type="ECO:0000313" key="3">
    <source>
        <dbReference type="EMBL" id="MXY94924.1"/>
    </source>
</evidence>
<gene>
    <name evidence="3" type="ORF">F4Y42_15910</name>
</gene>